<sequence>MFFFHSLDQNLFENHNFDVKNRFRNLVEHLRHLFNIGTTVSKYTLKAFTGPRIKHFKSISQSFYAYNFKALKELPDNQECE</sequence>
<dbReference type="Proteomes" id="UP000094112">
    <property type="component" value="Unassembled WGS sequence"/>
</dbReference>
<protein>
    <submittedName>
        <fullName evidence="1">Uncharacterized protein</fullName>
    </submittedName>
</protein>
<evidence type="ECO:0000313" key="1">
    <source>
        <dbReference type="EMBL" id="ODQ59454.1"/>
    </source>
</evidence>
<feature type="non-terminal residue" evidence="1">
    <location>
        <position position="81"/>
    </location>
</feature>
<proteinExistence type="predicted"/>
<accession>A0A1E3P2M4</accession>
<organism evidence="1 2">
    <name type="scientific">Wickerhamomyces anomalus (strain ATCC 58044 / CBS 1984 / NCYC 433 / NRRL Y-366-8)</name>
    <name type="common">Yeast</name>
    <name type="synonym">Hansenula anomala</name>
    <dbReference type="NCBI Taxonomy" id="683960"/>
    <lineage>
        <taxon>Eukaryota</taxon>
        <taxon>Fungi</taxon>
        <taxon>Dikarya</taxon>
        <taxon>Ascomycota</taxon>
        <taxon>Saccharomycotina</taxon>
        <taxon>Saccharomycetes</taxon>
        <taxon>Phaffomycetales</taxon>
        <taxon>Wickerhamomycetaceae</taxon>
        <taxon>Wickerhamomyces</taxon>
    </lineage>
</organism>
<gene>
    <name evidence="1" type="ORF">WICANDRAFT_94846</name>
</gene>
<evidence type="ECO:0000313" key="2">
    <source>
        <dbReference type="Proteomes" id="UP000094112"/>
    </source>
</evidence>
<dbReference type="RefSeq" id="XP_019038661.1">
    <property type="nucleotide sequence ID" value="XM_019186466.1"/>
</dbReference>
<keyword evidence="2" id="KW-1185">Reference proteome</keyword>
<name>A0A1E3P2M4_WICAA</name>
<dbReference type="GeneID" id="30203712"/>
<reference evidence="1 2" key="1">
    <citation type="journal article" date="2016" name="Proc. Natl. Acad. Sci. U.S.A.">
        <title>Comparative genomics of biotechnologically important yeasts.</title>
        <authorList>
            <person name="Riley R."/>
            <person name="Haridas S."/>
            <person name="Wolfe K.H."/>
            <person name="Lopes M.R."/>
            <person name="Hittinger C.T."/>
            <person name="Goeker M."/>
            <person name="Salamov A.A."/>
            <person name="Wisecaver J.H."/>
            <person name="Long T.M."/>
            <person name="Calvey C.H."/>
            <person name="Aerts A.L."/>
            <person name="Barry K.W."/>
            <person name="Choi C."/>
            <person name="Clum A."/>
            <person name="Coughlan A.Y."/>
            <person name="Deshpande S."/>
            <person name="Douglass A.P."/>
            <person name="Hanson S.J."/>
            <person name="Klenk H.-P."/>
            <person name="LaButti K.M."/>
            <person name="Lapidus A."/>
            <person name="Lindquist E.A."/>
            <person name="Lipzen A.M."/>
            <person name="Meier-Kolthoff J.P."/>
            <person name="Ohm R.A."/>
            <person name="Otillar R.P."/>
            <person name="Pangilinan J.L."/>
            <person name="Peng Y."/>
            <person name="Rokas A."/>
            <person name="Rosa C.A."/>
            <person name="Scheuner C."/>
            <person name="Sibirny A.A."/>
            <person name="Slot J.C."/>
            <person name="Stielow J.B."/>
            <person name="Sun H."/>
            <person name="Kurtzman C.P."/>
            <person name="Blackwell M."/>
            <person name="Grigoriev I.V."/>
            <person name="Jeffries T.W."/>
        </authorList>
    </citation>
    <scope>NUCLEOTIDE SEQUENCE [LARGE SCALE GENOMIC DNA]</scope>
    <source>
        <strain evidence="2">ATCC 58044 / CBS 1984 / NCYC 433 / NRRL Y-366-8</strain>
    </source>
</reference>
<dbReference type="EMBL" id="KV454211">
    <property type="protein sequence ID" value="ODQ59454.1"/>
    <property type="molecule type" value="Genomic_DNA"/>
</dbReference>
<dbReference type="AlphaFoldDB" id="A0A1E3P2M4"/>